<dbReference type="SUPFAM" id="SSF53448">
    <property type="entry name" value="Nucleotide-diphospho-sugar transferases"/>
    <property type="match status" value="1"/>
</dbReference>
<feature type="domain" description="Glycosyltransferase 2-like" evidence="2">
    <location>
        <begin position="7"/>
        <end position="167"/>
    </location>
</feature>
<keyword evidence="1" id="KW-1133">Transmembrane helix</keyword>
<dbReference type="RefSeq" id="WP_114770560.1">
    <property type="nucleotide sequence ID" value="NZ_QQBB01000005.1"/>
</dbReference>
<dbReference type="InterPro" id="IPR001173">
    <property type="entry name" value="Glyco_trans_2-like"/>
</dbReference>
<keyword evidence="1" id="KW-0472">Membrane</keyword>
<name>A0A370HKC9_9HYPH</name>
<dbReference type="EMBL" id="QQBB01000005">
    <property type="protein sequence ID" value="RDI58531.1"/>
    <property type="molecule type" value="Genomic_DNA"/>
</dbReference>
<keyword evidence="3" id="KW-0808">Transferase</keyword>
<evidence type="ECO:0000313" key="4">
    <source>
        <dbReference type="Proteomes" id="UP000254925"/>
    </source>
</evidence>
<dbReference type="CDD" id="cd04179">
    <property type="entry name" value="DPM_DPG-synthase_like"/>
    <property type="match status" value="1"/>
</dbReference>
<dbReference type="PANTHER" id="PTHR48090">
    <property type="entry name" value="UNDECAPRENYL-PHOSPHATE 4-DEOXY-4-FORMAMIDO-L-ARABINOSE TRANSFERASE-RELATED"/>
    <property type="match status" value="1"/>
</dbReference>
<proteinExistence type="predicted"/>
<gene>
    <name evidence="3" type="ORF">DES45_10554</name>
</gene>
<reference evidence="3 4" key="1">
    <citation type="submission" date="2018-07" db="EMBL/GenBank/DDBJ databases">
        <title>Genomic Encyclopedia of Type Strains, Phase IV (KMG-IV): sequencing the most valuable type-strain genomes for metagenomic binning, comparative biology and taxonomic classification.</title>
        <authorList>
            <person name="Goeker M."/>
        </authorList>
    </citation>
    <scope>NUCLEOTIDE SEQUENCE [LARGE SCALE GENOMIC DNA]</scope>
    <source>
        <strain evidence="3 4">DSM 14364</strain>
    </source>
</reference>
<dbReference type="GO" id="GO:0016740">
    <property type="term" value="F:transferase activity"/>
    <property type="evidence" value="ECO:0007669"/>
    <property type="project" value="UniProtKB-KW"/>
</dbReference>
<dbReference type="Pfam" id="PF00535">
    <property type="entry name" value="Glycos_transf_2"/>
    <property type="match status" value="1"/>
</dbReference>
<keyword evidence="1" id="KW-0812">Transmembrane</keyword>
<dbReference type="InterPro" id="IPR029044">
    <property type="entry name" value="Nucleotide-diphossugar_trans"/>
</dbReference>
<dbReference type="Gene3D" id="3.90.550.10">
    <property type="entry name" value="Spore Coat Polysaccharide Biosynthesis Protein SpsA, Chain A"/>
    <property type="match status" value="1"/>
</dbReference>
<protein>
    <submittedName>
        <fullName evidence="3">Glycosyltransferase involved in cell wall biosynthesis</fullName>
    </submittedName>
</protein>
<dbReference type="PANTHER" id="PTHR48090:SF7">
    <property type="entry name" value="RFBJ PROTEIN"/>
    <property type="match status" value="1"/>
</dbReference>
<dbReference type="OrthoDB" id="9807795at2"/>
<keyword evidence="4" id="KW-1185">Reference proteome</keyword>
<evidence type="ECO:0000256" key="1">
    <source>
        <dbReference type="SAM" id="Phobius"/>
    </source>
</evidence>
<comment type="caution">
    <text evidence="3">The sequence shown here is derived from an EMBL/GenBank/DDBJ whole genome shotgun (WGS) entry which is preliminary data.</text>
</comment>
<organism evidence="3 4">
    <name type="scientific">Microvirga subterranea</name>
    <dbReference type="NCBI Taxonomy" id="186651"/>
    <lineage>
        <taxon>Bacteria</taxon>
        <taxon>Pseudomonadati</taxon>
        <taxon>Pseudomonadota</taxon>
        <taxon>Alphaproteobacteria</taxon>
        <taxon>Hyphomicrobiales</taxon>
        <taxon>Methylobacteriaceae</taxon>
        <taxon>Microvirga</taxon>
    </lineage>
</organism>
<dbReference type="InterPro" id="IPR050256">
    <property type="entry name" value="Glycosyltransferase_2"/>
</dbReference>
<evidence type="ECO:0000259" key="2">
    <source>
        <dbReference type="Pfam" id="PF00535"/>
    </source>
</evidence>
<feature type="transmembrane region" description="Helical" evidence="1">
    <location>
        <begin position="270"/>
        <end position="293"/>
    </location>
</feature>
<feature type="transmembrane region" description="Helical" evidence="1">
    <location>
        <begin position="234"/>
        <end position="258"/>
    </location>
</feature>
<dbReference type="Proteomes" id="UP000254925">
    <property type="component" value="Unassembled WGS sequence"/>
</dbReference>
<dbReference type="AlphaFoldDB" id="A0A370HKC9"/>
<sequence length="352" mass="38810">MKLIIQIPCYNEAGTLAIALAALPRQVPGFDTVEWLVIDDGSVDDTARIALENGVDHVVRHSRNQGLARGFMTGLEACLERGADVIVNTDADNQYNAGDIPALVSPILQHKADIVVGARPIDTIEHFSPAKKFLQKLGSWVVRVVSRTSIPDAPSGFRAMSRAAAQRLVVFSDYTYTLETIIQAGQKNMAIMSVPVRVNEDLRPSRLLKSIPSYIQRSIGTMVRIFVIYRPFRFFGVLGATLFFLGFLIGLRFLFYFLNGNGDGHVQSLILASVLLGMGFQTILVAFLADLLAANRKLLEDIRVTVKRAPTDMGHNTVYLEDMTMREPASLPGHRVRAQNVDKSLEDVAASR</sequence>
<accession>A0A370HKC9</accession>
<evidence type="ECO:0000313" key="3">
    <source>
        <dbReference type="EMBL" id="RDI58531.1"/>
    </source>
</evidence>